<feature type="domain" description="Peptidase M41" evidence="1">
    <location>
        <begin position="24"/>
        <end position="114"/>
    </location>
</feature>
<dbReference type="Gene3D" id="1.20.58.760">
    <property type="entry name" value="Peptidase M41"/>
    <property type="match status" value="1"/>
</dbReference>
<gene>
    <name evidence="2" type="ORF">niasHS_014222</name>
</gene>
<evidence type="ECO:0000313" key="3">
    <source>
        <dbReference type="Proteomes" id="UP001620645"/>
    </source>
</evidence>
<dbReference type="Pfam" id="PF01434">
    <property type="entry name" value="Peptidase_M41"/>
    <property type="match status" value="1"/>
</dbReference>
<dbReference type="InterPro" id="IPR000642">
    <property type="entry name" value="Peptidase_M41"/>
</dbReference>
<dbReference type="SUPFAM" id="SSF140990">
    <property type="entry name" value="FtsH protease domain-like"/>
    <property type="match status" value="1"/>
</dbReference>
<dbReference type="InterPro" id="IPR037219">
    <property type="entry name" value="Peptidase_M41-like"/>
</dbReference>
<accession>A0ABD2I9Z1</accession>
<dbReference type="EMBL" id="JBICCN010000356">
    <property type="protein sequence ID" value="KAL3074777.1"/>
    <property type="molecule type" value="Genomic_DNA"/>
</dbReference>
<reference evidence="2 3" key="1">
    <citation type="submission" date="2024-10" db="EMBL/GenBank/DDBJ databases">
        <authorList>
            <person name="Kim D."/>
        </authorList>
    </citation>
    <scope>NUCLEOTIDE SEQUENCE [LARGE SCALE GENOMIC DNA]</scope>
    <source>
        <strain evidence="2">Taebaek</strain>
    </source>
</reference>
<protein>
    <recommendedName>
        <fullName evidence="1">Peptidase M41 domain-containing protein</fullName>
    </recommendedName>
</protein>
<proteinExistence type="predicted"/>
<evidence type="ECO:0000313" key="2">
    <source>
        <dbReference type="EMBL" id="KAL3074777.1"/>
    </source>
</evidence>
<dbReference type="Proteomes" id="UP001620645">
    <property type="component" value="Unassembled WGS sequence"/>
</dbReference>
<organism evidence="2 3">
    <name type="scientific">Heterodera schachtii</name>
    <name type="common">Sugarbeet cyst nematode worm</name>
    <name type="synonym">Tylenchus schachtii</name>
    <dbReference type="NCBI Taxonomy" id="97005"/>
    <lineage>
        <taxon>Eukaryota</taxon>
        <taxon>Metazoa</taxon>
        <taxon>Ecdysozoa</taxon>
        <taxon>Nematoda</taxon>
        <taxon>Chromadorea</taxon>
        <taxon>Rhabditida</taxon>
        <taxon>Tylenchina</taxon>
        <taxon>Tylenchomorpha</taxon>
        <taxon>Tylenchoidea</taxon>
        <taxon>Heteroderidae</taxon>
        <taxon>Heteroderinae</taxon>
        <taxon>Heterodera</taxon>
    </lineage>
</organism>
<evidence type="ECO:0000259" key="1">
    <source>
        <dbReference type="Pfam" id="PF01434"/>
    </source>
</evidence>
<keyword evidence="3" id="KW-1185">Reference proteome</keyword>
<name>A0ABD2I9Z1_HETSC</name>
<dbReference type="AlphaFoldDB" id="A0ABD2I9Z1"/>
<comment type="caution">
    <text evidence="2">The sequence shown here is derived from an EMBL/GenBank/DDBJ whole genome shotgun (WGS) entry which is preliminary data.</text>
</comment>
<sequence>MFYSFLDEVIYGYGMMKIRWIKSALVAAHEAAHSLVILLNEDIAESFISTTIIGQNGLDGLTLSTRRPNEDCTPAQLRAALMATMAGKAVEIKLVGVSTGHADDLADARAAAREV</sequence>